<keyword evidence="3" id="KW-1185">Reference proteome</keyword>
<sequence>MLAHMGAADMAADTGDAEAVGVGALGQDDGQLVKDLEAEIQLLERRLDQFRNRQQTVKNAASSPTLESVTAEIHQLEQLLKENEILSGLTISEASSSVLEQDMTTSLRQHSITGEAGGMQFKLQFDVREQLADVHEGEPRAEVVMLEMDVQDDMVTYLRSELFEIATDVSVRELFQLLSSYGMWVEDRERAINHFANTFPELAQREEQEDGCNVHLVIADPRQDLKLRVIWGLRMLPMKSVVPDLQLQVEASPEVLEKDSKGALANASPVFQLMCKKFGIESALHTLIKLMDETPP</sequence>
<dbReference type="Pfam" id="PF13096">
    <property type="entry name" value="CENP-P"/>
    <property type="match status" value="1"/>
</dbReference>
<name>A0ABD0LJM8_9CAEN</name>
<dbReference type="EMBL" id="JACVVK020000043">
    <property type="protein sequence ID" value="KAK7499491.1"/>
    <property type="molecule type" value="Genomic_DNA"/>
</dbReference>
<protein>
    <recommendedName>
        <fullName evidence="4">Centromere protein P</fullName>
    </recommendedName>
</protein>
<dbReference type="AlphaFoldDB" id="A0ABD0LJM8"/>
<dbReference type="PANTHER" id="PTHR28577">
    <property type="entry name" value="CENTROMERE PROTEIN P"/>
    <property type="match status" value="1"/>
</dbReference>
<organism evidence="2 3">
    <name type="scientific">Batillaria attramentaria</name>
    <dbReference type="NCBI Taxonomy" id="370345"/>
    <lineage>
        <taxon>Eukaryota</taxon>
        <taxon>Metazoa</taxon>
        <taxon>Spiralia</taxon>
        <taxon>Lophotrochozoa</taxon>
        <taxon>Mollusca</taxon>
        <taxon>Gastropoda</taxon>
        <taxon>Caenogastropoda</taxon>
        <taxon>Sorbeoconcha</taxon>
        <taxon>Cerithioidea</taxon>
        <taxon>Batillariidae</taxon>
        <taxon>Batillaria</taxon>
    </lineage>
</organism>
<evidence type="ECO:0000313" key="2">
    <source>
        <dbReference type="EMBL" id="KAK7499491.1"/>
    </source>
</evidence>
<dbReference type="InterPro" id="IPR027801">
    <property type="entry name" value="CENP-P"/>
</dbReference>
<dbReference type="PANTHER" id="PTHR28577:SF1">
    <property type="entry name" value="CENTROMERE PROTEIN P"/>
    <property type="match status" value="1"/>
</dbReference>
<accession>A0ABD0LJM8</accession>
<evidence type="ECO:0000256" key="1">
    <source>
        <dbReference type="SAM" id="Coils"/>
    </source>
</evidence>
<proteinExistence type="predicted"/>
<gene>
    <name evidence="2" type="ORF">BaRGS_00009143</name>
</gene>
<evidence type="ECO:0000313" key="3">
    <source>
        <dbReference type="Proteomes" id="UP001519460"/>
    </source>
</evidence>
<comment type="caution">
    <text evidence="2">The sequence shown here is derived from an EMBL/GenBank/DDBJ whole genome shotgun (WGS) entry which is preliminary data.</text>
</comment>
<dbReference type="Proteomes" id="UP001519460">
    <property type="component" value="Unassembled WGS sequence"/>
</dbReference>
<feature type="coiled-coil region" evidence="1">
    <location>
        <begin position="33"/>
        <end position="86"/>
    </location>
</feature>
<reference evidence="2 3" key="1">
    <citation type="journal article" date="2023" name="Sci. Data">
        <title>Genome assembly of the Korean intertidal mud-creeper Batillaria attramentaria.</title>
        <authorList>
            <person name="Patra A.K."/>
            <person name="Ho P.T."/>
            <person name="Jun S."/>
            <person name="Lee S.J."/>
            <person name="Kim Y."/>
            <person name="Won Y.J."/>
        </authorList>
    </citation>
    <scope>NUCLEOTIDE SEQUENCE [LARGE SCALE GENOMIC DNA]</scope>
    <source>
        <strain evidence="2">Wonlab-2016</strain>
    </source>
</reference>
<keyword evidence="1" id="KW-0175">Coiled coil</keyword>
<evidence type="ECO:0008006" key="4">
    <source>
        <dbReference type="Google" id="ProtNLM"/>
    </source>
</evidence>